<proteinExistence type="predicted"/>
<organism evidence="1 2">
    <name type="scientific">Legionella antarctica</name>
    <dbReference type="NCBI Taxonomy" id="2708020"/>
    <lineage>
        <taxon>Bacteria</taxon>
        <taxon>Pseudomonadati</taxon>
        <taxon>Pseudomonadota</taxon>
        <taxon>Gammaproteobacteria</taxon>
        <taxon>Legionellales</taxon>
        <taxon>Legionellaceae</taxon>
        <taxon>Legionella</taxon>
    </lineage>
</organism>
<dbReference type="RefSeq" id="WP_173238068.1">
    <property type="nucleotide sequence ID" value="NZ_AP022839.1"/>
</dbReference>
<dbReference type="EMBL" id="AP022839">
    <property type="protein sequence ID" value="BCA96850.1"/>
    <property type="molecule type" value="Genomic_DNA"/>
</dbReference>
<dbReference type="KEGG" id="lant:TUM19329_32110"/>
<dbReference type="Proteomes" id="UP000502894">
    <property type="component" value="Chromosome"/>
</dbReference>
<dbReference type="AlphaFoldDB" id="A0A6F8T9K9"/>
<gene>
    <name evidence="1" type="ORF">TUM19329_32110</name>
</gene>
<evidence type="ECO:0000313" key="2">
    <source>
        <dbReference type="Proteomes" id="UP000502894"/>
    </source>
</evidence>
<reference evidence="1" key="1">
    <citation type="journal article" date="2020" name="Microbiol. Resour. Announc.">
        <title>Complete Genome Sequence of Novel Psychrotolerant Legionella Strain TUM19329, Isolated from Antarctic Lake Sediment.</title>
        <authorList>
            <person name="Shimada S."/>
            <person name="Nakai R."/>
            <person name="Aoki K."/>
            <person name="Shimoeda N."/>
            <person name="Ohno G."/>
            <person name="Miyazaki Y."/>
            <person name="Kudoh S."/>
            <person name="Imura S."/>
            <person name="Watanabe K."/>
            <person name="Ishii Y."/>
            <person name="Tateda K."/>
        </authorList>
    </citation>
    <scope>NUCLEOTIDE SEQUENCE [LARGE SCALE GENOMIC DNA]</scope>
    <source>
        <strain evidence="1">TUM19329</strain>
    </source>
</reference>
<sequence length="642" mass="75527">MLVRKILEFINDLKEIRELSPDDMLLIESLEEKFKHCASRQQLNADNIQFLMNCFELRSQQVEVGFENDYMLNTGLANQKWIQLAKDIAPLTQKKYVQVLLPKITNSVDFNNLSLLTETERPENFYLGNDNRTLYRKRGLCEHLTTNGFILSTHRYLRTNILSAMSIKELTRLQSCKQLNGGFSIGEEQFTNFWNFLQKKVFTKLQSKGEMPLDLLPHLLSLIDKYYELKTKGSDFKLFKQAAQDFFIQLDKYCLDEINFFYGVEISFKEKKLYLLDFLIVINKVENYVLDEHFSALAEWLFKFNSVLKSKHTELYPFYNQVDRNNLNEGHPGARRDSAQEYSLNQCLTMLLSLFTLEFDYLPLTGHTISFWDMTNPVFSEGKKIFSMFKPLLVSNMIDQLVPQYRSFIEEYIVPARAEQSLYILLTRYDSVNDWYRHVDNSTLFKRGVIWFQPELLMHVLLRVRAHVPAIVIQIDKFLDELIHTCAQDNYDLLKQFRVNILFSNFKKKLPEQEQEYLIILLQLYEHRDTHTFFLSNCIDYIVNRLSNISSFRTGGSIQFFSAVRKIDCSKIVFSPMSYENLNEIIDLIKGRLQSPELNLDEDLLEKMIIYLRTLSRPILSIEELQEDISRARTGDYLGAPT</sequence>
<keyword evidence="2" id="KW-1185">Reference proteome</keyword>
<protein>
    <submittedName>
        <fullName evidence="1">Uncharacterized protein</fullName>
    </submittedName>
</protein>
<evidence type="ECO:0000313" key="1">
    <source>
        <dbReference type="EMBL" id="BCA96850.1"/>
    </source>
</evidence>
<accession>A0A6F8T9K9</accession>
<name>A0A6F8T9K9_9GAMM</name>